<keyword evidence="4" id="KW-1185">Reference proteome</keyword>
<evidence type="ECO:0000313" key="4">
    <source>
        <dbReference type="Proteomes" id="UP000006365"/>
    </source>
</evidence>
<sequence length="137" mass="14557">MNTESVNNRGKGQQGFTLLEVMIAVSILTIGILSVVGIQYHIVNGNTNGNVVTHQLNLAQRIMEQYKNQSNPNSLNNSTLNNVDETGQPGGPYRVDVVVSNPMGGTASRFITVTVTRLGGIGGHPITLRSLTQGNGV</sequence>
<dbReference type="AlphaFoldDB" id="A0A7U3YMQ3"/>
<feature type="region of interest" description="Disordered" evidence="1">
    <location>
        <begin position="69"/>
        <end position="88"/>
    </location>
</feature>
<dbReference type="Proteomes" id="UP000006365">
    <property type="component" value="Chromosome"/>
</dbReference>
<organism evidence="3 4">
    <name type="scientific">Desulfobulbus propionicus (strain ATCC 33891 / DSM 2032 / VKM B-1956 / 1pr3)</name>
    <dbReference type="NCBI Taxonomy" id="577650"/>
    <lineage>
        <taxon>Bacteria</taxon>
        <taxon>Pseudomonadati</taxon>
        <taxon>Thermodesulfobacteriota</taxon>
        <taxon>Desulfobulbia</taxon>
        <taxon>Desulfobulbales</taxon>
        <taxon>Desulfobulbaceae</taxon>
        <taxon>Desulfobulbus</taxon>
    </lineage>
</organism>
<gene>
    <name evidence="3" type="ordered locus">Despr_2076</name>
</gene>
<dbReference type="EMBL" id="CP002364">
    <property type="protein sequence ID" value="ADW18224.1"/>
    <property type="molecule type" value="Genomic_DNA"/>
</dbReference>
<evidence type="ECO:0008006" key="5">
    <source>
        <dbReference type="Google" id="ProtNLM"/>
    </source>
</evidence>
<keyword evidence="2" id="KW-0472">Membrane</keyword>
<keyword evidence="2" id="KW-0812">Transmembrane</keyword>
<dbReference type="InterPro" id="IPR045584">
    <property type="entry name" value="Pilin-like"/>
</dbReference>
<keyword evidence="2" id="KW-1133">Transmembrane helix</keyword>
<dbReference type="PROSITE" id="PS00409">
    <property type="entry name" value="PROKAR_NTER_METHYL"/>
    <property type="match status" value="1"/>
</dbReference>
<protein>
    <recommendedName>
        <fullName evidence="5">Prepilin-type N-terminal cleavage/methylation domain-containing protein</fullName>
    </recommendedName>
</protein>
<dbReference type="SUPFAM" id="SSF54523">
    <property type="entry name" value="Pili subunits"/>
    <property type="match status" value="1"/>
</dbReference>
<proteinExistence type="predicted"/>
<dbReference type="InterPro" id="IPR012902">
    <property type="entry name" value="N_methyl_site"/>
</dbReference>
<name>A0A7U3YMQ3_DESPD</name>
<dbReference type="Pfam" id="PF07963">
    <property type="entry name" value="N_methyl"/>
    <property type="match status" value="1"/>
</dbReference>
<evidence type="ECO:0000256" key="1">
    <source>
        <dbReference type="SAM" id="MobiDB-lite"/>
    </source>
</evidence>
<dbReference type="RefSeq" id="WP_015724764.1">
    <property type="nucleotide sequence ID" value="NC_014972.1"/>
</dbReference>
<evidence type="ECO:0000313" key="3">
    <source>
        <dbReference type="EMBL" id="ADW18224.1"/>
    </source>
</evidence>
<dbReference type="KEGG" id="dpr:Despr_2076"/>
<feature type="transmembrane region" description="Helical" evidence="2">
    <location>
        <begin position="21"/>
        <end position="42"/>
    </location>
</feature>
<evidence type="ECO:0000256" key="2">
    <source>
        <dbReference type="SAM" id="Phobius"/>
    </source>
</evidence>
<dbReference type="NCBIfam" id="TIGR02532">
    <property type="entry name" value="IV_pilin_GFxxxE"/>
    <property type="match status" value="1"/>
</dbReference>
<feature type="compositionally biased region" description="Low complexity" evidence="1">
    <location>
        <begin position="69"/>
        <end position="82"/>
    </location>
</feature>
<accession>A0A7U3YMQ3</accession>
<reference evidence="3 4" key="1">
    <citation type="journal article" date="2011" name="Stand. Genomic Sci.">
        <title>Complete genome sequence of Desulfobulbus propionicus type strain (1pr3).</title>
        <authorList>
            <person name="Pagani I."/>
            <person name="Lapidus A."/>
            <person name="Nolan M."/>
            <person name="Lucas S."/>
            <person name="Hammon N."/>
            <person name="Deshpande S."/>
            <person name="Cheng J.F."/>
            <person name="Chertkov O."/>
            <person name="Davenport K."/>
            <person name="Tapia R."/>
            <person name="Han C."/>
            <person name="Goodwin L."/>
            <person name="Pitluck S."/>
            <person name="Liolios K."/>
            <person name="Mavromatis K."/>
            <person name="Ivanova N."/>
            <person name="Mikhailova N."/>
            <person name="Pati A."/>
            <person name="Chen A."/>
            <person name="Palaniappan K."/>
            <person name="Land M."/>
            <person name="Hauser L."/>
            <person name="Chang Y.J."/>
            <person name="Jeffries C.D."/>
            <person name="Detter J.C."/>
            <person name="Brambilla E."/>
            <person name="Kannan K.P."/>
            <person name="Djao O.D."/>
            <person name="Rohde M."/>
            <person name="Pukall R."/>
            <person name="Spring S."/>
            <person name="Goker M."/>
            <person name="Sikorski J."/>
            <person name="Woyke T."/>
            <person name="Bristow J."/>
            <person name="Eisen J.A."/>
            <person name="Markowitz V."/>
            <person name="Hugenholtz P."/>
            <person name="Kyrpides N.C."/>
            <person name="Klenk H.P."/>
        </authorList>
    </citation>
    <scope>NUCLEOTIDE SEQUENCE [LARGE SCALE GENOMIC DNA]</scope>
    <source>
        <strain evidence="4">ATCC 33891 / DSM 2032 / 1pr3</strain>
    </source>
</reference>